<dbReference type="InterPro" id="IPR050624">
    <property type="entry name" value="HTH-type_Tx_Regulator"/>
</dbReference>
<evidence type="ECO:0000256" key="2">
    <source>
        <dbReference type="ARBA" id="ARBA00023125"/>
    </source>
</evidence>
<name>A0A1G6IMZ7_9BACI</name>
<dbReference type="PANTHER" id="PTHR43479:SF7">
    <property type="entry name" value="TETR-FAMILY TRANSCRIPTIONAL REGULATOR"/>
    <property type="match status" value="1"/>
</dbReference>
<dbReference type="Proteomes" id="UP000242949">
    <property type="component" value="Unassembled WGS sequence"/>
</dbReference>
<dbReference type="STRING" id="1612202.SAMN05421734_10469"/>
<keyword evidence="2 3" id="KW-0238">DNA-binding</keyword>
<organism evidence="5 6">
    <name type="scientific">Pelagirhabdus alkalitolerans</name>
    <dbReference type="NCBI Taxonomy" id="1612202"/>
    <lineage>
        <taxon>Bacteria</taxon>
        <taxon>Bacillati</taxon>
        <taxon>Bacillota</taxon>
        <taxon>Bacilli</taxon>
        <taxon>Bacillales</taxon>
        <taxon>Bacillaceae</taxon>
        <taxon>Pelagirhabdus</taxon>
    </lineage>
</organism>
<dbReference type="RefSeq" id="WP_090794973.1">
    <property type="nucleotide sequence ID" value="NZ_FMYI01000004.1"/>
</dbReference>
<evidence type="ECO:0000256" key="1">
    <source>
        <dbReference type="ARBA" id="ARBA00022491"/>
    </source>
</evidence>
<dbReference type="InterPro" id="IPR001647">
    <property type="entry name" value="HTH_TetR"/>
</dbReference>
<evidence type="ECO:0000259" key="4">
    <source>
        <dbReference type="PROSITE" id="PS50977"/>
    </source>
</evidence>
<keyword evidence="6" id="KW-1185">Reference proteome</keyword>
<dbReference type="PANTHER" id="PTHR43479">
    <property type="entry name" value="ACREF/ENVCD OPERON REPRESSOR-RELATED"/>
    <property type="match status" value="1"/>
</dbReference>
<dbReference type="EMBL" id="FMYI01000004">
    <property type="protein sequence ID" value="SDC07146.1"/>
    <property type="molecule type" value="Genomic_DNA"/>
</dbReference>
<protein>
    <submittedName>
        <fullName evidence="5">Transcriptional regulator, TetR family</fullName>
    </submittedName>
</protein>
<dbReference type="InterPro" id="IPR009057">
    <property type="entry name" value="Homeodomain-like_sf"/>
</dbReference>
<reference evidence="6" key="1">
    <citation type="submission" date="2016-09" db="EMBL/GenBank/DDBJ databases">
        <authorList>
            <person name="Varghese N."/>
            <person name="Submissions S."/>
        </authorList>
    </citation>
    <scope>NUCLEOTIDE SEQUENCE [LARGE SCALE GENOMIC DNA]</scope>
    <source>
        <strain evidence="6">S5</strain>
    </source>
</reference>
<proteinExistence type="predicted"/>
<accession>A0A1G6IMZ7</accession>
<dbReference type="SUPFAM" id="SSF46689">
    <property type="entry name" value="Homeodomain-like"/>
    <property type="match status" value="1"/>
</dbReference>
<dbReference type="OrthoDB" id="9810250at2"/>
<dbReference type="GO" id="GO:0003677">
    <property type="term" value="F:DNA binding"/>
    <property type="evidence" value="ECO:0007669"/>
    <property type="project" value="UniProtKB-UniRule"/>
</dbReference>
<dbReference type="Gene3D" id="1.10.357.10">
    <property type="entry name" value="Tetracycline Repressor, domain 2"/>
    <property type="match status" value="1"/>
</dbReference>
<gene>
    <name evidence="5" type="ORF">SAMN05421734_10469</name>
</gene>
<feature type="DNA-binding region" description="H-T-H motif" evidence="3">
    <location>
        <begin position="33"/>
        <end position="52"/>
    </location>
</feature>
<evidence type="ECO:0000256" key="3">
    <source>
        <dbReference type="PROSITE-ProRule" id="PRU00335"/>
    </source>
</evidence>
<keyword evidence="1" id="KW-0678">Repressor</keyword>
<evidence type="ECO:0000313" key="5">
    <source>
        <dbReference type="EMBL" id="SDC07146.1"/>
    </source>
</evidence>
<feature type="domain" description="HTH tetR-type" evidence="4">
    <location>
        <begin position="10"/>
        <end position="70"/>
    </location>
</feature>
<dbReference type="PROSITE" id="PS50977">
    <property type="entry name" value="HTH_TETR_2"/>
    <property type="match status" value="1"/>
</dbReference>
<evidence type="ECO:0000313" key="6">
    <source>
        <dbReference type="Proteomes" id="UP000242949"/>
    </source>
</evidence>
<dbReference type="Pfam" id="PF00440">
    <property type="entry name" value="TetR_N"/>
    <property type="match status" value="1"/>
</dbReference>
<dbReference type="AlphaFoldDB" id="A0A1G6IMZ7"/>
<sequence>MRKLKDPRIIRTRKLMMNALFDLSTQKDLHAITVKDITSQANINRATFYYHFKDKYDLFEQTFKEDFNACVVDKLSAYDEVSEDMLRETFYALMAFQDKLSHDCRKNYDQFESTIEALIKDTMVDQFYRLLNDVFPHESEQSHRLKSVALSHGLHGMLTEWRQDSSTKAEDFVQMAIPILMSISKGSV</sequence>